<evidence type="ECO:0000256" key="8">
    <source>
        <dbReference type="ARBA" id="ARBA00023002"/>
    </source>
</evidence>
<evidence type="ECO:0000256" key="9">
    <source>
        <dbReference type="ARBA" id="ARBA00023004"/>
    </source>
</evidence>
<keyword evidence="9 12" id="KW-0408">Iron</keyword>
<feature type="binding site" description="axial binding residue" evidence="12">
    <location>
        <position position="562"/>
    </location>
    <ligand>
        <name>heme</name>
        <dbReference type="ChEBI" id="CHEBI:30413"/>
    </ligand>
    <ligandPart>
        <name>Fe</name>
        <dbReference type="ChEBI" id="CHEBI:18248"/>
    </ligandPart>
</feature>
<keyword evidence="6 12" id="KW-0479">Metal-binding</keyword>
<keyword evidence="11" id="KW-0472">Membrane</keyword>
<keyword evidence="4 12" id="KW-0349">Heme</keyword>
<dbReference type="PANTHER" id="PTHR24305">
    <property type="entry name" value="CYTOCHROME P450"/>
    <property type="match status" value="1"/>
</dbReference>
<keyword evidence="8 13" id="KW-0560">Oxidoreductase</keyword>
<keyword evidence="10 13" id="KW-0503">Monooxygenase</keyword>
<dbReference type="InterPro" id="IPR017972">
    <property type="entry name" value="Cyt_P450_CS"/>
</dbReference>
<comment type="cofactor">
    <cofactor evidence="1 12">
        <name>heme</name>
        <dbReference type="ChEBI" id="CHEBI:30413"/>
    </cofactor>
</comment>
<dbReference type="GO" id="GO:0020037">
    <property type="term" value="F:heme binding"/>
    <property type="evidence" value="ECO:0007669"/>
    <property type="project" value="InterPro"/>
</dbReference>
<dbReference type="InterPro" id="IPR001128">
    <property type="entry name" value="Cyt_P450"/>
</dbReference>
<evidence type="ECO:0000256" key="11">
    <source>
        <dbReference type="ARBA" id="ARBA00023136"/>
    </source>
</evidence>
<dbReference type="Proteomes" id="UP000053617">
    <property type="component" value="Unassembled WGS sequence"/>
</dbReference>
<dbReference type="STRING" id="1442369.A0A0D2JJI5"/>
<dbReference type="GO" id="GO:1902181">
    <property type="term" value="P:verruculogen biosynthetic process"/>
    <property type="evidence" value="ECO:0007669"/>
    <property type="project" value="UniProtKB-ARBA"/>
</dbReference>
<dbReference type="GO" id="GO:0016020">
    <property type="term" value="C:membrane"/>
    <property type="evidence" value="ECO:0007669"/>
    <property type="project" value="UniProtKB-SubCell"/>
</dbReference>
<reference evidence="14 15" key="1">
    <citation type="submission" date="2015-01" db="EMBL/GenBank/DDBJ databases">
        <title>The Genome Sequence of Rhinocladiella mackenzie CBS 650.93.</title>
        <authorList>
            <consortium name="The Broad Institute Genomics Platform"/>
            <person name="Cuomo C."/>
            <person name="de Hoog S."/>
            <person name="Gorbushina A."/>
            <person name="Stielow B."/>
            <person name="Teixiera M."/>
            <person name="Abouelleil A."/>
            <person name="Chapman S.B."/>
            <person name="Priest M."/>
            <person name="Young S.K."/>
            <person name="Wortman J."/>
            <person name="Nusbaum C."/>
            <person name="Birren B."/>
        </authorList>
    </citation>
    <scope>NUCLEOTIDE SEQUENCE [LARGE SCALE GENOMIC DNA]</scope>
    <source>
        <strain evidence="14 15">CBS 650.93</strain>
    </source>
</reference>
<evidence type="ECO:0000256" key="12">
    <source>
        <dbReference type="PIRSR" id="PIRSR602401-1"/>
    </source>
</evidence>
<keyword evidence="7" id="KW-1133">Transmembrane helix</keyword>
<dbReference type="Pfam" id="PF00067">
    <property type="entry name" value="p450"/>
    <property type="match status" value="1"/>
</dbReference>
<evidence type="ECO:0000256" key="10">
    <source>
        <dbReference type="ARBA" id="ARBA00023033"/>
    </source>
</evidence>
<protein>
    <recommendedName>
        <fullName evidence="16">Cytochrome P450 monooxygenase</fullName>
    </recommendedName>
</protein>
<evidence type="ECO:0000256" key="1">
    <source>
        <dbReference type="ARBA" id="ARBA00001971"/>
    </source>
</evidence>
<comment type="similarity">
    <text evidence="3 13">Belongs to the cytochrome P450 family.</text>
</comment>
<keyword evidence="5" id="KW-0812">Transmembrane</keyword>
<dbReference type="GO" id="GO:0016705">
    <property type="term" value="F:oxidoreductase activity, acting on paired donors, with incorporation or reduction of molecular oxygen"/>
    <property type="evidence" value="ECO:0007669"/>
    <property type="project" value="InterPro"/>
</dbReference>
<keyword evidence="15" id="KW-1185">Reference proteome</keyword>
<dbReference type="GeneID" id="25288731"/>
<evidence type="ECO:0000256" key="2">
    <source>
        <dbReference type="ARBA" id="ARBA00004370"/>
    </source>
</evidence>
<dbReference type="InterPro" id="IPR050121">
    <property type="entry name" value="Cytochrome_P450_monoxygenase"/>
</dbReference>
<evidence type="ECO:0000256" key="7">
    <source>
        <dbReference type="ARBA" id="ARBA00022989"/>
    </source>
</evidence>
<dbReference type="CDD" id="cd11061">
    <property type="entry name" value="CYP67-like"/>
    <property type="match status" value="1"/>
</dbReference>
<dbReference type="PRINTS" id="PR00463">
    <property type="entry name" value="EP450I"/>
</dbReference>
<evidence type="ECO:0000313" key="15">
    <source>
        <dbReference type="Proteomes" id="UP000053617"/>
    </source>
</evidence>
<dbReference type="PRINTS" id="PR00385">
    <property type="entry name" value="P450"/>
</dbReference>
<gene>
    <name evidence="14" type="ORF">Z518_00660</name>
</gene>
<dbReference type="PANTHER" id="PTHR24305:SF237">
    <property type="entry name" value="CYTOCHROME P450 MONOOXYGENASE ATNE-RELATED"/>
    <property type="match status" value="1"/>
</dbReference>
<sequence length="619" mass="69463">MPSEWYGTVVDYHGRASECPGQKTGYIKFEKETSQCDLPSVPCHGRGELSLLSDTPSSSMTVRGNTALPPAAGSLRSFVQFDAMPLLRVFMWGTAAEKVQPRSPVRPNHMKRSRFAKVSIFEDGLDTCSGSTGGVGAHDQFTGRILYNLFFHPLAKYPGPLLHRASVLPSLYYVWRGDRHLVISSLHEKYGDVVRTEPNFLSFNCVKAIPEIYGPHAKFGKGTFYSRGPPEKQKVQNVASTVDKVVHGRKRRIISPALSDSALRSYEPLIISQIELFCSQIADPNSFDGPYKNMSRWFTYLTYDIMGHLTFGKGYNMLTSDEHHFIHSLIDYFQRQNALLGTAPLIEKLGLAPLLFLKVMRGEAKFRQYVASQAQHRIDLEESGKSGHDIFKLLLQHVDRKTNEKMTFKELADEAVVLIIAASDTSSTVMSGLAHYLARYPDCFAKLKSEIRTTFSQVDDIRHGPLLASCSYLKACVEEALRMSPGVPGYLPRQNAEPAVVDGRVVPAGAQVGIPMWSMHRREDIFPEPCVFRPERWLGLTEEQSEKQRAAFMPFSIGPRGCVGKGMAYFTIYLTIARLVFLYDIESREPVADEFHVKDHFAAGGKQGPFLKFADRRKE</sequence>
<dbReference type="EMBL" id="KN847475">
    <property type="protein sequence ID" value="KIX09580.1"/>
    <property type="molecule type" value="Genomic_DNA"/>
</dbReference>
<dbReference type="VEuPathDB" id="FungiDB:Z518_00660"/>
<dbReference type="GO" id="GO:0005506">
    <property type="term" value="F:iron ion binding"/>
    <property type="evidence" value="ECO:0007669"/>
    <property type="project" value="InterPro"/>
</dbReference>
<dbReference type="RefSeq" id="XP_013276716.1">
    <property type="nucleotide sequence ID" value="XM_013421262.1"/>
</dbReference>
<evidence type="ECO:0000256" key="6">
    <source>
        <dbReference type="ARBA" id="ARBA00022723"/>
    </source>
</evidence>
<dbReference type="InterPro" id="IPR036396">
    <property type="entry name" value="Cyt_P450_sf"/>
</dbReference>
<dbReference type="PROSITE" id="PS00086">
    <property type="entry name" value="CYTOCHROME_P450"/>
    <property type="match status" value="1"/>
</dbReference>
<organism evidence="14 15">
    <name type="scientific">Rhinocladiella mackenziei CBS 650.93</name>
    <dbReference type="NCBI Taxonomy" id="1442369"/>
    <lineage>
        <taxon>Eukaryota</taxon>
        <taxon>Fungi</taxon>
        <taxon>Dikarya</taxon>
        <taxon>Ascomycota</taxon>
        <taxon>Pezizomycotina</taxon>
        <taxon>Eurotiomycetes</taxon>
        <taxon>Chaetothyriomycetidae</taxon>
        <taxon>Chaetothyriales</taxon>
        <taxon>Herpotrichiellaceae</taxon>
        <taxon>Rhinocladiella</taxon>
    </lineage>
</organism>
<dbReference type="OrthoDB" id="1470350at2759"/>
<evidence type="ECO:0000256" key="13">
    <source>
        <dbReference type="RuleBase" id="RU000461"/>
    </source>
</evidence>
<dbReference type="AlphaFoldDB" id="A0A0D2JJI5"/>
<dbReference type="FunFam" id="1.10.630.10:FF:000063">
    <property type="entry name" value="Cytochrome P450 monooxygenase"/>
    <property type="match status" value="1"/>
</dbReference>
<evidence type="ECO:0000256" key="4">
    <source>
        <dbReference type="ARBA" id="ARBA00022617"/>
    </source>
</evidence>
<dbReference type="GO" id="GO:0004497">
    <property type="term" value="F:monooxygenase activity"/>
    <property type="evidence" value="ECO:0007669"/>
    <property type="project" value="UniProtKB-KW"/>
</dbReference>
<evidence type="ECO:0000256" key="5">
    <source>
        <dbReference type="ARBA" id="ARBA00022692"/>
    </source>
</evidence>
<evidence type="ECO:0000256" key="3">
    <source>
        <dbReference type="ARBA" id="ARBA00010617"/>
    </source>
</evidence>
<evidence type="ECO:0008006" key="16">
    <source>
        <dbReference type="Google" id="ProtNLM"/>
    </source>
</evidence>
<dbReference type="InterPro" id="IPR002401">
    <property type="entry name" value="Cyt_P450_E_grp-I"/>
</dbReference>
<proteinExistence type="inferred from homology"/>
<dbReference type="Gene3D" id="1.10.630.10">
    <property type="entry name" value="Cytochrome P450"/>
    <property type="match status" value="1"/>
</dbReference>
<dbReference type="HOGENOM" id="CLU_001570_14_11_1"/>
<accession>A0A0D2JJI5</accession>
<comment type="subcellular location">
    <subcellularLocation>
        <location evidence="2">Membrane</location>
    </subcellularLocation>
</comment>
<name>A0A0D2JJI5_9EURO</name>
<evidence type="ECO:0000313" key="14">
    <source>
        <dbReference type="EMBL" id="KIX09580.1"/>
    </source>
</evidence>
<dbReference type="SUPFAM" id="SSF48264">
    <property type="entry name" value="Cytochrome P450"/>
    <property type="match status" value="1"/>
</dbReference>